<reference evidence="5 6" key="1">
    <citation type="journal article" date="2017" name="Plant Biotechnol. J.">
        <title>A comprehensive draft genome sequence for lupin (Lupinus angustifolius), an emerging health food: insights into plant-microbe interactions and legume evolution.</title>
        <authorList>
            <person name="Hane J.K."/>
            <person name="Ming Y."/>
            <person name="Kamphuis L.G."/>
            <person name="Nelson M.N."/>
            <person name="Garg G."/>
            <person name="Atkins C.A."/>
            <person name="Bayer P.E."/>
            <person name="Bravo A."/>
            <person name="Bringans S."/>
            <person name="Cannon S."/>
            <person name="Edwards D."/>
            <person name="Foley R."/>
            <person name="Gao L.L."/>
            <person name="Harrison M.J."/>
            <person name="Huang W."/>
            <person name="Hurgobin B."/>
            <person name="Li S."/>
            <person name="Liu C.W."/>
            <person name="McGrath A."/>
            <person name="Morahan G."/>
            <person name="Murray J."/>
            <person name="Weller J."/>
            <person name="Jian J."/>
            <person name="Singh K.B."/>
        </authorList>
    </citation>
    <scope>NUCLEOTIDE SEQUENCE [LARGE SCALE GENOMIC DNA]</scope>
    <source>
        <strain evidence="6">cv. Tanjil</strain>
        <tissue evidence="5">Whole plant</tissue>
    </source>
</reference>
<comment type="similarity">
    <text evidence="2">Belongs to the RGP family.</text>
</comment>
<dbReference type="PANTHER" id="PTHR31682">
    <property type="entry name" value="UDP-ARABINOSE MUTASE"/>
    <property type="match status" value="1"/>
</dbReference>
<evidence type="ECO:0000256" key="4">
    <source>
        <dbReference type="ARBA" id="ARBA00023316"/>
    </source>
</evidence>
<dbReference type="Proteomes" id="UP000188354">
    <property type="component" value="Chromosome LG11"/>
</dbReference>
<keyword evidence="6" id="KW-1185">Reference proteome</keyword>
<dbReference type="GO" id="GO:0052691">
    <property type="term" value="F:UDP-arabinopyranose mutase activity"/>
    <property type="evidence" value="ECO:0007669"/>
    <property type="project" value="TreeGrafter"/>
</dbReference>
<sequence length="463" mass="51413">MKTPPSLLSLTIDSAVLNLSNISDLSPIPAHILLDLLLRILKAGKLTEKVLRLFIATGKDEVLSLVQALNIQHIFTPVLPTNKVKVLLAFEKHFAETKQDFSLLDNLYSAAQKMSQVNIIDNEVDIVIGALHSDMTSFMNAWRPVFSRFHLIIIKDPDLQEELQIPEGFNIDVYTKSDIDRLVGSSTSVLFSGYSCRYFGFLISRKKYVVCVDDDCIPAKDNTGNSVDAVAQHIVNLKTPATPFFFNTLYDPFCKGADFVRGYPFSLRSGVDCALSCGLCLNLADLDAPTQALKPEQRNLRYVDAVLTVPLRTMMPVSGINIAFNREAVGPALVPALRLVGEGKLRWETVEDIWCGMCVKVICDHLGLGVKSGLPYVWRTERGNAIESLKKEWKGVKLMEDIFPFFQSVSLPQSATTAEDCVIEMAKTVKEQLGKVDPMFSEAAEAMEEWIKLWKLVGSGQSS</sequence>
<name>A0A1J7GL34_LUPAN</name>
<gene>
    <name evidence="5" type="ORF">TanjilG_25240</name>
</gene>
<dbReference type="STRING" id="3871.A0A1J7GL34"/>
<dbReference type="GO" id="GO:0033356">
    <property type="term" value="P:UDP-L-arabinose metabolic process"/>
    <property type="evidence" value="ECO:0007669"/>
    <property type="project" value="TreeGrafter"/>
</dbReference>
<evidence type="ECO:0000256" key="2">
    <source>
        <dbReference type="ARBA" id="ARBA00008986"/>
    </source>
</evidence>
<evidence type="ECO:0000256" key="1">
    <source>
        <dbReference type="ARBA" id="ARBA00004555"/>
    </source>
</evidence>
<keyword evidence="3" id="KW-0333">Golgi apparatus</keyword>
<dbReference type="Pfam" id="PF03214">
    <property type="entry name" value="RGP"/>
    <property type="match status" value="1"/>
</dbReference>
<protein>
    <recommendedName>
        <fullName evidence="7">UDP-arabinopyranose mutase 5</fullName>
    </recommendedName>
</protein>
<dbReference type="OMA" id="VYTKSDM"/>
<dbReference type="GO" id="GO:0009506">
    <property type="term" value="C:plasmodesma"/>
    <property type="evidence" value="ECO:0007669"/>
    <property type="project" value="TreeGrafter"/>
</dbReference>
<dbReference type="EMBL" id="CM007371">
    <property type="protein sequence ID" value="OIW01132.1"/>
    <property type="molecule type" value="Genomic_DNA"/>
</dbReference>
<comment type="subcellular location">
    <subcellularLocation>
        <location evidence="1">Golgi apparatus</location>
    </subcellularLocation>
</comment>
<proteinExistence type="inferred from homology"/>
<organism evidence="5 6">
    <name type="scientific">Lupinus angustifolius</name>
    <name type="common">Narrow-leaved blue lupine</name>
    <dbReference type="NCBI Taxonomy" id="3871"/>
    <lineage>
        <taxon>Eukaryota</taxon>
        <taxon>Viridiplantae</taxon>
        <taxon>Streptophyta</taxon>
        <taxon>Embryophyta</taxon>
        <taxon>Tracheophyta</taxon>
        <taxon>Spermatophyta</taxon>
        <taxon>Magnoliopsida</taxon>
        <taxon>eudicotyledons</taxon>
        <taxon>Gunneridae</taxon>
        <taxon>Pentapetalae</taxon>
        <taxon>rosids</taxon>
        <taxon>fabids</taxon>
        <taxon>Fabales</taxon>
        <taxon>Fabaceae</taxon>
        <taxon>Papilionoideae</taxon>
        <taxon>50 kb inversion clade</taxon>
        <taxon>genistoids sensu lato</taxon>
        <taxon>core genistoids</taxon>
        <taxon>Genisteae</taxon>
        <taxon>Lupinus</taxon>
    </lineage>
</organism>
<evidence type="ECO:0000256" key="3">
    <source>
        <dbReference type="ARBA" id="ARBA00023034"/>
    </source>
</evidence>
<keyword evidence="4" id="KW-0961">Cell wall biogenesis/degradation</keyword>
<accession>A0A1J7GL34</accession>
<evidence type="ECO:0000313" key="6">
    <source>
        <dbReference type="Proteomes" id="UP000188354"/>
    </source>
</evidence>
<dbReference type="Gramene" id="OIW01132">
    <property type="protein sequence ID" value="OIW01132"/>
    <property type="gene ID" value="TanjilG_25240"/>
</dbReference>
<dbReference type="GO" id="GO:0005794">
    <property type="term" value="C:Golgi apparatus"/>
    <property type="evidence" value="ECO:0007669"/>
    <property type="project" value="UniProtKB-SubCell"/>
</dbReference>
<dbReference type="GO" id="GO:0071555">
    <property type="term" value="P:cell wall organization"/>
    <property type="evidence" value="ECO:0007669"/>
    <property type="project" value="UniProtKB-KW"/>
</dbReference>
<evidence type="ECO:0000313" key="5">
    <source>
        <dbReference type="EMBL" id="OIW01132.1"/>
    </source>
</evidence>
<dbReference type="GO" id="GO:0005829">
    <property type="term" value="C:cytosol"/>
    <property type="evidence" value="ECO:0007669"/>
    <property type="project" value="TreeGrafter"/>
</dbReference>
<evidence type="ECO:0008006" key="7">
    <source>
        <dbReference type="Google" id="ProtNLM"/>
    </source>
</evidence>
<dbReference type="PANTHER" id="PTHR31682:SF4">
    <property type="entry name" value="UDP-ARABINOPYRANOSE MUTASE 5-RELATED"/>
    <property type="match status" value="1"/>
</dbReference>
<dbReference type="AlphaFoldDB" id="A0A1J7GL34"/>
<dbReference type="InterPro" id="IPR037595">
    <property type="entry name" value="RGP_fam"/>
</dbReference>